<dbReference type="GO" id="GO:0032259">
    <property type="term" value="P:methylation"/>
    <property type="evidence" value="ECO:0007669"/>
    <property type="project" value="UniProtKB-KW"/>
</dbReference>
<dbReference type="EMBL" id="CADCUX010000056">
    <property type="protein sequence ID" value="CAA9387831.1"/>
    <property type="molecule type" value="Genomic_DNA"/>
</dbReference>
<feature type="compositionally biased region" description="Low complexity" evidence="1">
    <location>
        <begin position="146"/>
        <end position="160"/>
    </location>
</feature>
<feature type="compositionally biased region" description="Basic residues" evidence="1">
    <location>
        <begin position="201"/>
        <end position="221"/>
    </location>
</feature>
<feature type="compositionally biased region" description="Low complexity" evidence="1">
    <location>
        <begin position="258"/>
        <end position="267"/>
    </location>
</feature>
<evidence type="ECO:0000256" key="1">
    <source>
        <dbReference type="SAM" id="MobiDB-lite"/>
    </source>
</evidence>
<feature type="compositionally biased region" description="Low complexity" evidence="1">
    <location>
        <begin position="308"/>
        <end position="322"/>
    </location>
</feature>
<feature type="region of interest" description="Disordered" evidence="1">
    <location>
        <begin position="1"/>
        <end position="39"/>
    </location>
</feature>
<organism evidence="2">
    <name type="scientific">uncultured Ramlibacter sp</name>
    <dbReference type="NCBI Taxonomy" id="260755"/>
    <lineage>
        <taxon>Bacteria</taxon>
        <taxon>Pseudomonadati</taxon>
        <taxon>Pseudomonadota</taxon>
        <taxon>Betaproteobacteria</taxon>
        <taxon>Burkholderiales</taxon>
        <taxon>Comamonadaceae</taxon>
        <taxon>Ramlibacter</taxon>
        <taxon>environmental samples</taxon>
    </lineage>
</organism>
<keyword evidence="2" id="KW-0489">Methyltransferase</keyword>
<dbReference type="AlphaFoldDB" id="A0A6J4NNU8"/>
<feature type="compositionally biased region" description="Basic residues" evidence="1">
    <location>
        <begin position="268"/>
        <end position="282"/>
    </location>
</feature>
<feature type="region of interest" description="Disordered" evidence="1">
    <location>
        <begin position="201"/>
        <end position="329"/>
    </location>
</feature>
<feature type="compositionally biased region" description="Basic and acidic residues" evidence="1">
    <location>
        <begin position="288"/>
        <end position="304"/>
    </location>
</feature>
<feature type="non-terminal residue" evidence="2">
    <location>
        <position position="343"/>
    </location>
</feature>
<dbReference type="GO" id="GO:0008168">
    <property type="term" value="F:methyltransferase activity"/>
    <property type="evidence" value="ECO:0007669"/>
    <property type="project" value="UniProtKB-KW"/>
</dbReference>
<gene>
    <name evidence="2" type="ORF">AVDCRST_MAG51-243</name>
</gene>
<feature type="region of interest" description="Disordered" evidence="1">
    <location>
        <begin position="110"/>
        <end position="130"/>
    </location>
</feature>
<feature type="compositionally biased region" description="Basic residues" evidence="1">
    <location>
        <begin position="1"/>
        <end position="15"/>
    </location>
</feature>
<feature type="non-terminal residue" evidence="2">
    <location>
        <position position="1"/>
    </location>
</feature>
<evidence type="ECO:0000313" key="2">
    <source>
        <dbReference type="EMBL" id="CAA9387831.1"/>
    </source>
</evidence>
<protein>
    <submittedName>
        <fullName evidence="2">Methyltransferase type 12</fullName>
    </submittedName>
</protein>
<feature type="region of interest" description="Disordered" evidence="1">
    <location>
        <begin position="146"/>
        <end position="172"/>
    </location>
</feature>
<sequence length="343" mass="37766">LCHAHHRRHRSRLHRRDGQPGQQARALQGTGRRRPLERPRSCGARGLLRALCPRVAERAGRIRLHRLPRGERDLRALARAGAGAGRRGQPLLHPACLERAGFDVVRRGQGAGRLPHRQGRGLGRAPRAHGVRRGRLLPQWLQGQPGAAVAAGPGRRGAAARSRDRSRRHRLRTRPLHHADGAGLPALALPWLRHACGLHHRGPPKCQRGRPGRPRTLRLGHGHQLPRSPVRADLLLRRAARPGRPGGRRAPCRKDAGTGRNRAAGRAVRQRPRRGQPRHRRPAVLQRVGRDLLRARDQRGRADGAGRAGRAGPAARRLPQGRLLALPARRGDALQPDLRGATV</sequence>
<accession>A0A6J4NNU8</accession>
<proteinExistence type="predicted"/>
<feature type="compositionally biased region" description="Basic residues" evidence="1">
    <location>
        <begin position="238"/>
        <end position="251"/>
    </location>
</feature>
<keyword evidence="2" id="KW-0808">Transferase</keyword>
<name>A0A6J4NNU8_9BURK</name>
<reference evidence="2" key="1">
    <citation type="submission" date="2020-02" db="EMBL/GenBank/DDBJ databases">
        <authorList>
            <person name="Meier V. D."/>
        </authorList>
    </citation>
    <scope>NUCLEOTIDE SEQUENCE</scope>
    <source>
        <strain evidence="2">AVDCRST_MAG51</strain>
    </source>
</reference>